<name>A0A0L9VCQ8_PHAAN</name>
<accession>A0A0L9VCQ8</accession>
<evidence type="ECO:0000313" key="2">
    <source>
        <dbReference type="Proteomes" id="UP000053144"/>
    </source>
</evidence>
<dbReference type="AlphaFoldDB" id="A0A0L9VCQ8"/>
<reference evidence="2" key="1">
    <citation type="journal article" date="2015" name="Proc. Natl. Acad. Sci. U.S.A.">
        <title>Genome sequencing of adzuki bean (Vigna angularis) provides insight into high starch and low fat accumulation and domestication.</title>
        <authorList>
            <person name="Yang K."/>
            <person name="Tian Z."/>
            <person name="Chen C."/>
            <person name="Luo L."/>
            <person name="Zhao B."/>
            <person name="Wang Z."/>
            <person name="Yu L."/>
            <person name="Li Y."/>
            <person name="Sun Y."/>
            <person name="Li W."/>
            <person name="Chen Y."/>
            <person name="Li Y."/>
            <person name="Zhang Y."/>
            <person name="Ai D."/>
            <person name="Zhao J."/>
            <person name="Shang C."/>
            <person name="Ma Y."/>
            <person name="Wu B."/>
            <person name="Wang M."/>
            <person name="Gao L."/>
            <person name="Sun D."/>
            <person name="Zhang P."/>
            <person name="Guo F."/>
            <person name="Wang W."/>
            <person name="Li Y."/>
            <person name="Wang J."/>
            <person name="Varshney R.K."/>
            <person name="Wang J."/>
            <person name="Ling H.Q."/>
            <person name="Wan P."/>
        </authorList>
    </citation>
    <scope>NUCLEOTIDE SEQUENCE</scope>
    <source>
        <strain evidence="2">cv. Jingnong 6</strain>
    </source>
</reference>
<dbReference type="Proteomes" id="UP000053144">
    <property type="component" value="Chromosome 9"/>
</dbReference>
<organism evidence="1 2">
    <name type="scientific">Phaseolus angularis</name>
    <name type="common">Azuki bean</name>
    <name type="synonym">Vigna angularis</name>
    <dbReference type="NCBI Taxonomy" id="3914"/>
    <lineage>
        <taxon>Eukaryota</taxon>
        <taxon>Viridiplantae</taxon>
        <taxon>Streptophyta</taxon>
        <taxon>Embryophyta</taxon>
        <taxon>Tracheophyta</taxon>
        <taxon>Spermatophyta</taxon>
        <taxon>Magnoliopsida</taxon>
        <taxon>eudicotyledons</taxon>
        <taxon>Gunneridae</taxon>
        <taxon>Pentapetalae</taxon>
        <taxon>rosids</taxon>
        <taxon>fabids</taxon>
        <taxon>Fabales</taxon>
        <taxon>Fabaceae</taxon>
        <taxon>Papilionoideae</taxon>
        <taxon>50 kb inversion clade</taxon>
        <taxon>NPAAA clade</taxon>
        <taxon>indigoferoid/millettioid clade</taxon>
        <taxon>Phaseoleae</taxon>
        <taxon>Vigna</taxon>
    </lineage>
</organism>
<gene>
    <name evidence="1" type="ORF">LR48_Vigan09g151000</name>
</gene>
<evidence type="ECO:0000313" key="1">
    <source>
        <dbReference type="EMBL" id="KOM52851.1"/>
    </source>
</evidence>
<protein>
    <submittedName>
        <fullName evidence="1">Uncharacterized protein</fullName>
    </submittedName>
</protein>
<dbReference type="Gramene" id="KOM52851">
    <property type="protein sequence ID" value="KOM52851"/>
    <property type="gene ID" value="LR48_Vigan09g151000"/>
</dbReference>
<proteinExistence type="predicted"/>
<sequence>MGASWRPPPFVTVPDSLSVHAIPAGNRLSSTTKQPRIPPLPASMLTAGVITSRSSGQQQGWLKVTVIGPWRLDDERMVSLWVMV</sequence>
<dbReference type="EMBL" id="CM003379">
    <property type="protein sequence ID" value="KOM52851.1"/>
    <property type="molecule type" value="Genomic_DNA"/>
</dbReference>